<evidence type="ECO:0000256" key="6">
    <source>
        <dbReference type="ARBA" id="ARBA00023146"/>
    </source>
</evidence>
<dbReference type="Gene3D" id="3.10.290.10">
    <property type="entry name" value="RNA-binding S4 domain"/>
    <property type="match status" value="1"/>
</dbReference>
<dbReference type="InterPro" id="IPR024107">
    <property type="entry name" value="Tyr-tRNA-ligase_bac_1"/>
</dbReference>
<name>A0A427YMY7_9TREE</name>
<evidence type="ECO:0000256" key="5">
    <source>
        <dbReference type="ARBA" id="ARBA00022917"/>
    </source>
</evidence>
<comment type="similarity">
    <text evidence="10">Belongs to the class-I aminoacyl-tRNA synthetase family.</text>
</comment>
<evidence type="ECO:0000256" key="9">
    <source>
        <dbReference type="PROSITE-ProRule" id="PRU00182"/>
    </source>
</evidence>
<evidence type="ECO:0000256" key="3">
    <source>
        <dbReference type="ARBA" id="ARBA00022741"/>
    </source>
</evidence>
<dbReference type="InterPro" id="IPR014729">
    <property type="entry name" value="Rossmann-like_a/b/a_fold"/>
</dbReference>
<evidence type="ECO:0000256" key="7">
    <source>
        <dbReference type="ARBA" id="ARBA00033323"/>
    </source>
</evidence>
<dbReference type="GO" id="GO:0005739">
    <property type="term" value="C:mitochondrion"/>
    <property type="evidence" value="ECO:0007669"/>
    <property type="project" value="TreeGrafter"/>
</dbReference>
<dbReference type="Proteomes" id="UP000279259">
    <property type="component" value="Unassembled WGS sequence"/>
</dbReference>
<dbReference type="GO" id="GO:0006437">
    <property type="term" value="P:tyrosyl-tRNA aminoacylation"/>
    <property type="evidence" value="ECO:0007669"/>
    <property type="project" value="InterPro"/>
</dbReference>
<evidence type="ECO:0000256" key="1">
    <source>
        <dbReference type="ARBA" id="ARBA00013160"/>
    </source>
</evidence>
<reference evidence="12 13" key="1">
    <citation type="submission" date="2018-11" db="EMBL/GenBank/DDBJ databases">
        <title>Genome sequence of Saitozyma podzolica DSM 27192.</title>
        <authorList>
            <person name="Aliyu H."/>
            <person name="Gorte O."/>
            <person name="Ochsenreither K."/>
        </authorList>
    </citation>
    <scope>NUCLEOTIDE SEQUENCE [LARGE SCALE GENOMIC DNA]</scope>
    <source>
        <strain evidence="12 13">DSM 27192</strain>
    </source>
</reference>
<gene>
    <name evidence="12" type="primary">MSY1</name>
    <name evidence="12" type="ORF">EHS25_008860</name>
</gene>
<dbReference type="InterPro" id="IPR002305">
    <property type="entry name" value="aa-tRNA-synth_Ic"/>
</dbReference>
<proteinExistence type="inferred from homology"/>
<protein>
    <recommendedName>
        <fullName evidence="1">tyrosine--tRNA ligase</fullName>
        <ecNumber evidence="1">6.1.1.1</ecNumber>
    </recommendedName>
    <alternativeName>
        <fullName evidence="7">Tyrosyl-tRNA synthetase</fullName>
    </alternativeName>
</protein>
<dbReference type="PANTHER" id="PTHR11766:SF0">
    <property type="entry name" value="TYROSINE--TRNA LIGASE, MITOCHONDRIAL"/>
    <property type="match status" value="1"/>
</dbReference>
<sequence>MPLPGRNLKFTETTHHISSLSSLVVRLSVAMAPRLPRVGLPGGSRRIRVRLSPRPRAVHIPRRNVIDELESRGFVAALTNPALRQHVDSPTCIYAGVDPSASSLHVGNLLPLLALLHFQAAGHQSLAVIGGATGSIGDPSGRSTERVALEPHELERNIRGITDQVHRFFERGMAYIDKRGGYGGSAATTATTTTTTTMTRPPAEGACTDVTGPRGGVPSRRDGLGGVKVLNNLDWFRDVSFLDFLRTVGKLAKVNVMLSRDSVKNRLTTEQGISFTEFSYQLLQAHDFAHLHATHDCRIQLGGSDQWGNIVAGIDLIKRQRQRRREDSGVAVGATTISLPDEYSADVDVDSGDVIGDGVGGTFVEPAYGLTIPLLTTSSGEKFGKSAGNAVWLDEERTSVSDFYQFFLRSTDEDVARWLPIFTFLPLNTIQDALAEHSRERSKRSAQKLLADEVTELVHGADAVLHSQTIASVLFSSDPGSLRAHSVLDAFTRAKDPRLRRCRWEDVKDVQVGKLVADLGLVRSRAEANRSIPLGSLSLNSTKLLDPRTTLSALTRGALVDGRLAILRYGTKHHVILYIED</sequence>
<feature type="region of interest" description="Disordered" evidence="11">
    <location>
        <begin position="200"/>
        <end position="219"/>
    </location>
</feature>
<dbReference type="EMBL" id="RSCD01000006">
    <property type="protein sequence ID" value="RSH92445.1"/>
    <property type="molecule type" value="Genomic_DNA"/>
</dbReference>
<evidence type="ECO:0000313" key="12">
    <source>
        <dbReference type="EMBL" id="RSH92445.1"/>
    </source>
</evidence>
<dbReference type="HAMAP" id="MF_02006">
    <property type="entry name" value="Tyr_tRNA_synth_type1"/>
    <property type="match status" value="1"/>
</dbReference>
<dbReference type="GO" id="GO:0003723">
    <property type="term" value="F:RNA binding"/>
    <property type="evidence" value="ECO:0007669"/>
    <property type="project" value="UniProtKB-KW"/>
</dbReference>
<dbReference type="GO" id="GO:0004831">
    <property type="term" value="F:tyrosine-tRNA ligase activity"/>
    <property type="evidence" value="ECO:0007669"/>
    <property type="project" value="UniProtKB-EC"/>
</dbReference>
<keyword evidence="4 10" id="KW-0067">ATP-binding</keyword>
<keyword evidence="9" id="KW-0694">RNA-binding</keyword>
<dbReference type="InterPro" id="IPR024088">
    <property type="entry name" value="Tyr-tRNA-ligase_bac-type"/>
</dbReference>
<keyword evidence="5 10" id="KW-0648">Protein biosynthesis</keyword>
<dbReference type="FunFam" id="1.10.240.10:FF:000001">
    <property type="entry name" value="Tyrosine--tRNA ligase"/>
    <property type="match status" value="1"/>
</dbReference>
<keyword evidence="2 10" id="KW-0436">Ligase</keyword>
<evidence type="ECO:0000256" key="10">
    <source>
        <dbReference type="RuleBase" id="RU363036"/>
    </source>
</evidence>
<evidence type="ECO:0000256" key="11">
    <source>
        <dbReference type="SAM" id="MobiDB-lite"/>
    </source>
</evidence>
<organism evidence="12 13">
    <name type="scientific">Saitozyma podzolica</name>
    <dbReference type="NCBI Taxonomy" id="1890683"/>
    <lineage>
        <taxon>Eukaryota</taxon>
        <taxon>Fungi</taxon>
        <taxon>Dikarya</taxon>
        <taxon>Basidiomycota</taxon>
        <taxon>Agaricomycotina</taxon>
        <taxon>Tremellomycetes</taxon>
        <taxon>Tremellales</taxon>
        <taxon>Trimorphomycetaceae</taxon>
        <taxon>Saitozyma</taxon>
    </lineage>
</organism>
<dbReference type="CDD" id="cd00805">
    <property type="entry name" value="TyrRS_core"/>
    <property type="match status" value="1"/>
</dbReference>
<dbReference type="Gene3D" id="3.40.50.620">
    <property type="entry name" value="HUPs"/>
    <property type="match status" value="1"/>
</dbReference>
<dbReference type="SUPFAM" id="SSF55174">
    <property type="entry name" value="Alpha-L RNA-binding motif"/>
    <property type="match status" value="1"/>
</dbReference>
<accession>A0A427YMY7</accession>
<dbReference type="InterPro" id="IPR036986">
    <property type="entry name" value="S4_RNA-bd_sf"/>
</dbReference>
<dbReference type="Pfam" id="PF00579">
    <property type="entry name" value="tRNA-synt_1b"/>
    <property type="match status" value="1"/>
</dbReference>
<evidence type="ECO:0000256" key="8">
    <source>
        <dbReference type="ARBA" id="ARBA00048248"/>
    </source>
</evidence>
<evidence type="ECO:0000256" key="4">
    <source>
        <dbReference type="ARBA" id="ARBA00022840"/>
    </source>
</evidence>
<keyword evidence="6 10" id="KW-0030">Aminoacyl-tRNA synthetase</keyword>
<dbReference type="PANTHER" id="PTHR11766">
    <property type="entry name" value="TYROSYL-TRNA SYNTHETASE"/>
    <property type="match status" value="1"/>
</dbReference>
<dbReference type="GO" id="GO:0005524">
    <property type="term" value="F:ATP binding"/>
    <property type="evidence" value="ECO:0007669"/>
    <property type="project" value="UniProtKB-KW"/>
</dbReference>
<evidence type="ECO:0000313" key="13">
    <source>
        <dbReference type="Proteomes" id="UP000279259"/>
    </source>
</evidence>
<evidence type="ECO:0000256" key="2">
    <source>
        <dbReference type="ARBA" id="ARBA00022598"/>
    </source>
</evidence>
<comment type="catalytic activity">
    <reaction evidence="8">
        <text>tRNA(Tyr) + L-tyrosine + ATP = L-tyrosyl-tRNA(Tyr) + AMP + diphosphate + H(+)</text>
        <dbReference type="Rhea" id="RHEA:10220"/>
        <dbReference type="Rhea" id="RHEA-COMP:9706"/>
        <dbReference type="Rhea" id="RHEA-COMP:9707"/>
        <dbReference type="ChEBI" id="CHEBI:15378"/>
        <dbReference type="ChEBI" id="CHEBI:30616"/>
        <dbReference type="ChEBI" id="CHEBI:33019"/>
        <dbReference type="ChEBI" id="CHEBI:58315"/>
        <dbReference type="ChEBI" id="CHEBI:78442"/>
        <dbReference type="ChEBI" id="CHEBI:78536"/>
        <dbReference type="ChEBI" id="CHEBI:456215"/>
        <dbReference type="EC" id="6.1.1.1"/>
    </reaction>
</comment>
<dbReference type="AlphaFoldDB" id="A0A427YMY7"/>
<dbReference type="STRING" id="1890683.A0A427YMY7"/>
<dbReference type="OrthoDB" id="337870at2759"/>
<dbReference type="PROSITE" id="PS50889">
    <property type="entry name" value="S4"/>
    <property type="match status" value="1"/>
</dbReference>
<dbReference type="EC" id="6.1.1.1" evidence="1"/>
<comment type="caution">
    <text evidence="12">The sequence shown here is derived from an EMBL/GenBank/DDBJ whole genome shotgun (WGS) entry which is preliminary data.</text>
</comment>
<keyword evidence="3 10" id="KW-0547">Nucleotide-binding</keyword>
<dbReference type="InterPro" id="IPR002307">
    <property type="entry name" value="Tyr-tRNA-ligase"/>
</dbReference>
<dbReference type="NCBIfam" id="TIGR00234">
    <property type="entry name" value="tyrS"/>
    <property type="match status" value="1"/>
</dbReference>
<dbReference type="SUPFAM" id="SSF52374">
    <property type="entry name" value="Nucleotidylyl transferase"/>
    <property type="match status" value="1"/>
</dbReference>
<dbReference type="Gene3D" id="1.10.240.10">
    <property type="entry name" value="Tyrosyl-Transfer RNA Synthetase"/>
    <property type="match status" value="1"/>
</dbReference>
<dbReference type="GO" id="GO:0005829">
    <property type="term" value="C:cytosol"/>
    <property type="evidence" value="ECO:0007669"/>
    <property type="project" value="TreeGrafter"/>
</dbReference>
<keyword evidence="13" id="KW-1185">Reference proteome</keyword>